<protein>
    <recommendedName>
        <fullName evidence="3 13">Membrane protein insertase YidC</fullName>
    </recommendedName>
    <alternativeName>
        <fullName evidence="12 13">Foldase YidC</fullName>
    </alternativeName>
    <alternativeName>
        <fullName evidence="11 13">Membrane integrase YidC</fullName>
    </alternativeName>
    <alternativeName>
        <fullName evidence="13">Membrane protein YidC</fullName>
    </alternativeName>
</protein>
<feature type="transmembrane region" description="Helical" evidence="13">
    <location>
        <begin position="566"/>
        <end position="590"/>
    </location>
</feature>
<comment type="caution">
    <text evidence="13">Lacks conserved residue(s) required for the propagation of feature annotation.</text>
</comment>
<dbReference type="GO" id="GO:0005886">
    <property type="term" value="C:plasma membrane"/>
    <property type="evidence" value="ECO:0007669"/>
    <property type="project" value="UniProtKB-SubCell"/>
</dbReference>
<evidence type="ECO:0000256" key="12">
    <source>
        <dbReference type="ARBA" id="ARBA00033342"/>
    </source>
</evidence>
<keyword evidence="4 13" id="KW-0813">Transport</keyword>
<feature type="transmembrane region" description="Helical" evidence="13">
    <location>
        <begin position="473"/>
        <end position="495"/>
    </location>
</feature>
<evidence type="ECO:0000256" key="5">
    <source>
        <dbReference type="ARBA" id="ARBA00022475"/>
    </source>
</evidence>
<dbReference type="CDD" id="cd19961">
    <property type="entry name" value="EcYidC-like_peri"/>
    <property type="match status" value="1"/>
</dbReference>
<comment type="subunit">
    <text evidence="13">Interacts with the Sec translocase complex via SecD. Specifically interacts with transmembrane segments of nascent integral membrane proteins during membrane integration.</text>
</comment>
<dbReference type="InterPro" id="IPR047196">
    <property type="entry name" value="YidC_ALB_C"/>
</dbReference>
<keyword evidence="6 13" id="KW-0812">Transmembrane</keyword>
<evidence type="ECO:0000256" key="2">
    <source>
        <dbReference type="ARBA" id="ARBA00010527"/>
    </source>
</evidence>
<comment type="function">
    <text evidence="13">Required for the insertion and/or proper folding and/or complex formation of integral membrane proteins into the membrane. Involved in integration of membrane proteins that insert both dependently and independently of the Sec translocase complex, as well as at least some lipoproteins. Aids folding of multispanning membrane proteins.</text>
</comment>
<feature type="compositionally biased region" description="Low complexity" evidence="14">
    <location>
        <begin position="48"/>
        <end position="67"/>
    </location>
</feature>
<evidence type="ECO:0000256" key="13">
    <source>
        <dbReference type="HAMAP-Rule" id="MF_01810"/>
    </source>
</evidence>
<evidence type="ECO:0000259" key="15">
    <source>
        <dbReference type="Pfam" id="PF02096"/>
    </source>
</evidence>
<evidence type="ECO:0000256" key="1">
    <source>
        <dbReference type="ARBA" id="ARBA00004429"/>
    </source>
</evidence>
<dbReference type="HOGENOM" id="CLU_016535_2_0_0"/>
<evidence type="ECO:0000256" key="11">
    <source>
        <dbReference type="ARBA" id="ARBA00033245"/>
    </source>
</evidence>
<dbReference type="Proteomes" id="UP000006860">
    <property type="component" value="Chromosome"/>
</dbReference>
<organism evidence="17 18">
    <name type="scientific">Rubinisphaera brasiliensis (strain ATCC 49424 / DSM 5305 / JCM 21570 / IAM 15109 / NBRC 103401 / IFAM 1448)</name>
    <name type="common">Planctomyces brasiliensis</name>
    <dbReference type="NCBI Taxonomy" id="756272"/>
    <lineage>
        <taxon>Bacteria</taxon>
        <taxon>Pseudomonadati</taxon>
        <taxon>Planctomycetota</taxon>
        <taxon>Planctomycetia</taxon>
        <taxon>Planctomycetales</taxon>
        <taxon>Planctomycetaceae</taxon>
        <taxon>Rubinisphaera</taxon>
    </lineage>
</organism>
<keyword evidence="8 13" id="KW-1133">Transmembrane helix</keyword>
<keyword evidence="18" id="KW-1185">Reference proteome</keyword>
<keyword evidence="10 13" id="KW-0143">Chaperone</keyword>
<dbReference type="GO" id="GO:0015031">
    <property type="term" value="P:protein transport"/>
    <property type="evidence" value="ECO:0007669"/>
    <property type="project" value="UniProtKB-KW"/>
</dbReference>
<keyword evidence="5 13" id="KW-1003">Cell membrane</keyword>
<evidence type="ECO:0000256" key="10">
    <source>
        <dbReference type="ARBA" id="ARBA00023186"/>
    </source>
</evidence>
<feature type="transmembrane region" description="Helical" evidence="13">
    <location>
        <begin position="408"/>
        <end position="429"/>
    </location>
</feature>
<evidence type="ECO:0000256" key="7">
    <source>
        <dbReference type="ARBA" id="ARBA00022927"/>
    </source>
</evidence>
<evidence type="ECO:0000259" key="16">
    <source>
        <dbReference type="Pfam" id="PF14849"/>
    </source>
</evidence>
<evidence type="ECO:0000256" key="4">
    <source>
        <dbReference type="ARBA" id="ARBA00022448"/>
    </source>
</evidence>
<dbReference type="InterPro" id="IPR028053">
    <property type="entry name" value="Membr_insert_YidC_N"/>
</dbReference>
<dbReference type="PANTHER" id="PTHR12428:SF65">
    <property type="entry name" value="CYTOCHROME C OXIDASE ASSEMBLY PROTEIN COX18, MITOCHONDRIAL"/>
    <property type="match status" value="1"/>
</dbReference>
<comment type="similarity">
    <text evidence="2 13">Belongs to the OXA1/ALB3/YidC family. Type 1 subfamily.</text>
</comment>
<keyword evidence="7 13" id="KW-0653">Protein transport</keyword>
<dbReference type="PANTHER" id="PTHR12428">
    <property type="entry name" value="OXA1"/>
    <property type="match status" value="1"/>
</dbReference>
<evidence type="ECO:0000313" key="17">
    <source>
        <dbReference type="EMBL" id="ADY58250.1"/>
    </source>
</evidence>
<proteinExistence type="inferred from homology"/>
<dbReference type="STRING" id="756272.Plabr_0623"/>
<dbReference type="Pfam" id="PF02096">
    <property type="entry name" value="60KD_IMP"/>
    <property type="match status" value="1"/>
</dbReference>
<feature type="region of interest" description="Disordered" evidence="14">
    <location>
        <begin position="654"/>
        <end position="680"/>
    </location>
</feature>
<dbReference type="GO" id="GO:0032977">
    <property type="term" value="F:membrane insertase activity"/>
    <property type="evidence" value="ECO:0007669"/>
    <property type="project" value="InterPro"/>
</dbReference>
<sequence>MFLVLSFGATFLWLKVGLPFFYPEMLEKQARQQAQQQIAELDEKQSNDTADAAGDADTDAAAKPAADPDSESADEPKPETVELPDYPDRLITLGSLKTDANTFLQVDLTSRGAAIATVQLNDPRYRELTDREQPLQLVGPAPKGSQLTFDLKIDEVNRQLLEQRTSLDRVNWQVDEETLTDRSVTFTYPSPDGTLELRKTYQLQEGNPDDRNADTPGYCLNVSLEFRNLSDKPQMLVYNLQGPVGFPLEEAENTRRFLALQAGFVRGNSVNHEQVSAQEIAEQAEEESGIDSLQAPVRYVGIDGQYFAALLIPDENQEDENWIAQTQPQLTKRGTDEQSSLISLTLVSNPVELPANGAVTHTYTLYTGPKRTSLLRPFDADAIIEYGWFGAISKLMLAIMNFFHNTLYLPYGLAIVMLTVIVRGAMYPISRKHALAAKKMKEMQPRIEEIRKKYENDKEKLAKAQMEIMKESGFFSGCLPMLLQLPIFIGLYQALYVSVDLRMAEFLWINNLAAPDRLFQMPFSLPFLGNDFNLLPMLTVALFVMQQKMFAPPPANEEQALQQKMMGYMMIFIGVMFYRVPAGLCIYFIASSLWAICERKILDLHDTATSGDSKTETPAVVKATAATKATGVKAAEEPKKPTWFQNLMSELDSAANPANKGAQPSNRTGGNKNARGRKKR</sequence>
<dbReference type="GO" id="GO:0051205">
    <property type="term" value="P:protein insertion into membrane"/>
    <property type="evidence" value="ECO:0007669"/>
    <property type="project" value="TreeGrafter"/>
</dbReference>
<dbReference type="Gene3D" id="2.70.98.90">
    <property type="match status" value="1"/>
</dbReference>
<dbReference type="AlphaFoldDB" id="F0SF95"/>
<name>F0SF95_RUBBR</name>
<dbReference type="HAMAP" id="MF_01810">
    <property type="entry name" value="YidC_type1"/>
    <property type="match status" value="1"/>
</dbReference>
<dbReference type="InterPro" id="IPR019998">
    <property type="entry name" value="Membr_insert_YidC"/>
</dbReference>
<feature type="domain" description="Membrane insertase YidC/Oxa/ALB C-terminal" evidence="15">
    <location>
        <begin position="411"/>
        <end position="600"/>
    </location>
</feature>
<dbReference type="EMBL" id="CP002546">
    <property type="protein sequence ID" value="ADY58250.1"/>
    <property type="molecule type" value="Genomic_DNA"/>
</dbReference>
<reference evidence="18" key="1">
    <citation type="submission" date="2011-02" db="EMBL/GenBank/DDBJ databases">
        <title>The complete genome of Planctomyces brasiliensis DSM 5305.</title>
        <authorList>
            <person name="Lucas S."/>
            <person name="Copeland A."/>
            <person name="Lapidus A."/>
            <person name="Bruce D."/>
            <person name="Goodwin L."/>
            <person name="Pitluck S."/>
            <person name="Kyrpides N."/>
            <person name="Mavromatis K."/>
            <person name="Pagani I."/>
            <person name="Ivanova N."/>
            <person name="Ovchinnikova G."/>
            <person name="Lu M."/>
            <person name="Detter J.C."/>
            <person name="Han C."/>
            <person name="Land M."/>
            <person name="Hauser L."/>
            <person name="Markowitz V."/>
            <person name="Cheng J.-F."/>
            <person name="Hugenholtz P."/>
            <person name="Woyke T."/>
            <person name="Wu D."/>
            <person name="Tindall B."/>
            <person name="Pomrenke H.G."/>
            <person name="Brambilla E."/>
            <person name="Klenk H.-P."/>
            <person name="Eisen J.A."/>
        </authorList>
    </citation>
    <scope>NUCLEOTIDE SEQUENCE [LARGE SCALE GENOMIC DNA]</scope>
    <source>
        <strain evidence="18">ATCC 49424 / DSM 5305 / JCM 21570 / NBRC 103401 / IFAM 1448</strain>
    </source>
</reference>
<evidence type="ECO:0000256" key="3">
    <source>
        <dbReference type="ARBA" id="ARBA00015325"/>
    </source>
</evidence>
<feature type="region of interest" description="Disordered" evidence="14">
    <location>
        <begin position="33"/>
        <end position="86"/>
    </location>
</feature>
<dbReference type="InterPro" id="IPR001708">
    <property type="entry name" value="YidC/ALB3/OXA1/COX18"/>
</dbReference>
<keyword evidence="9 13" id="KW-0472">Membrane</keyword>
<dbReference type="NCBIfam" id="TIGR03592">
    <property type="entry name" value="yidC_oxa1_cterm"/>
    <property type="match status" value="1"/>
</dbReference>
<feature type="compositionally biased region" description="Polar residues" evidence="14">
    <location>
        <begin position="662"/>
        <end position="671"/>
    </location>
</feature>
<evidence type="ECO:0000313" key="18">
    <source>
        <dbReference type="Proteomes" id="UP000006860"/>
    </source>
</evidence>
<evidence type="ECO:0000256" key="9">
    <source>
        <dbReference type="ARBA" id="ARBA00023136"/>
    </source>
</evidence>
<evidence type="ECO:0000256" key="8">
    <source>
        <dbReference type="ARBA" id="ARBA00022989"/>
    </source>
</evidence>
<dbReference type="eggNOG" id="COG0706">
    <property type="taxonomic scope" value="Bacteria"/>
</dbReference>
<dbReference type="InterPro" id="IPR028055">
    <property type="entry name" value="YidC/Oxa/ALB_C"/>
</dbReference>
<keyword evidence="13" id="KW-0997">Cell inner membrane</keyword>
<evidence type="ECO:0000256" key="6">
    <source>
        <dbReference type="ARBA" id="ARBA00022692"/>
    </source>
</evidence>
<dbReference type="NCBIfam" id="TIGR03593">
    <property type="entry name" value="yidC_nterm"/>
    <property type="match status" value="1"/>
</dbReference>
<dbReference type="InterPro" id="IPR038221">
    <property type="entry name" value="YidC_periplasmic_sf"/>
</dbReference>
<comment type="subcellular location">
    <subcellularLocation>
        <location evidence="1 13">Cell inner membrane</location>
        <topology evidence="1 13">Multi-pass membrane protein</topology>
    </subcellularLocation>
</comment>
<accession>F0SF95</accession>
<dbReference type="Pfam" id="PF14849">
    <property type="entry name" value="YidC_periplas"/>
    <property type="match status" value="1"/>
</dbReference>
<feature type="domain" description="Membrane insertase YidC N-terminal" evidence="16">
    <location>
        <begin position="102"/>
        <end position="397"/>
    </location>
</feature>
<dbReference type="CDD" id="cd20070">
    <property type="entry name" value="5TM_YidC_Alb3"/>
    <property type="match status" value="1"/>
</dbReference>
<dbReference type="KEGG" id="pbs:Plabr_0623"/>
<gene>
    <name evidence="13" type="primary">yidC</name>
    <name evidence="17" type="ordered locus">Plabr_0623</name>
</gene>
<evidence type="ECO:0000256" key="14">
    <source>
        <dbReference type="SAM" id="MobiDB-lite"/>
    </source>
</evidence>